<dbReference type="PANTHER" id="PTHR11857">
    <property type="entry name" value="ODORANT BINDING PROTEIN-RELATED"/>
    <property type="match status" value="1"/>
</dbReference>
<dbReference type="AlphaFoldDB" id="F6JYF3"/>
<evidence type="ECO:0000256" key="1">
    <source>
        <dbReference type="ARBA" id="ARBA00004613"/>
    </source>
</evidence>
<dbReference type="SUPFAM" id="SSF47565">
    <property type="entry name" value="Insect pheromone/odorant-binding proteins"/>
    <property type="match status" value="2"/>
</dbReference>
<comment type="subcellular location">
    <subcellularLocation>
        <location evidence="1">Secreted</location>
    </subcellularLocation>
</comment>
<sequence>MNALILLCVLFSLGELGFSWKYPRNADQTLWAFRSCQREGKNPDLVKKWMNWELPNNPETHCYVQCVWTNLGSYDDKYGSIKIDKVKIQYSSRGLHIPVGLRKLSEPTNGFCKDVYDKPIDFFKSQKSNLQKAYYGSKEESDKWYSENPETKPKGTKISVFCKDKNREGGKEGTCKHACSMYYFRLVDEDNLVIPFRKLPGISESDLKECRDAASKKTGCKVADEIYECLHNVNPIGFENALKKLDDESAVY</sequence>
<dbReference type="GO" id="GO:0090729">
    <property type="term" value="F:toxin activity"/>
    <property type="evidence" value="ECO:0007669"/>
    <property type="project" value="UniProtKB-KW"/>
</dbReference>
<keyword evidence="3" id="KW-0964">Secreted</keyword>
<keyword evidence="4" id="KW-0800">Toxin</keyword>
<dbReference type="Pfam" id="PF01395">
    <property type="entry name" value="PBP_GOBP"/>
    <property type="match status" value="1"/>
</dbReference>
<dbReference type="InterPro" id="IPR006170">
    <property type="entry name" value="PBP/GOBP"/>
</dbReference>
<dbReference type="EMBL" id="HM164149">
    <property type="protein sequence ID" value="ADJ54094.1"/>
    <property type="molecule type" value="mRNA"/>
</dbReference>
<dbReference type="GO" id="GO:0007608">
    <property type="term" value="P:sensory perception of smell"/>
    <property type="evidence" value="ECO:0007669"/>
    <property type="project" value="TreeGrafter"/>
</dbReference>
<organism evidence="7">
    <name type="scientific">Phlebotomus tobbi</name>
    <dbReference type="NCBI Taxonomy" id="33402"/>
    <lineage>
        <taxon>Eukaryota</taxon>
        <taxon>Metazoa</taxon>
        <taxon>Ecdysozoa</taxon>
        <taxon>Arthropoda</taxon>
        <taxon>Hexapoda</taxon>
        <taxon>Insecta</taxon>
        <taxon>Pterygota</taxon>
        <taxon>Neoptera</taxon>
        <taxon>Endopterygota</taxon>
        <taxon>Diptera</taxon>
        <taxon>Nematocera</taxon>
        <taxon>Psychodoidea</taxon>
        <taxon>Psychodidae</taxon>
        <taxon>Phlebotomus</taxon>
        <taxon>Larroussius</taxon>
    </lineage>
</organism>
<reference evidence="7" key="1">
    <citation type="submission" date="2010-04" db="EMBL/GenBank/DDBJ databases">
        <title>Comparative analysis of salivary gland transcriptomics with respect to vectors of cutaneous and visceral leishmaniases.</title>
        <authorList>
            <person name="Rohousova I."/>
            <person name="Subrahmanyam S."/>
            <person name="Volfova V."/>
            <person name="Mu J."/>
            <person name="Volf P."/>
            <person name="Valenzuela J.G."/>
            <person name="Jochim R.C."/>
        </authorList>
    </citation>
    <scope>NUCLEOTIDE SEQUENCE</scope>
    <source>
        <tissue evidence="7">Salivary gland</tissue>
    </source>
</reference>
<feature type="chain" id="PRO_5003342712" evidence="6">
    <location>
        <begin position="20"/>
        <end position="252"/>
    </location>
</feature>
<proteinExistence type="evidence at transcript level"/>
<protein>
    <submittedName>
        <fullName evidence="7">26.96 kDa salivary D7-related protein</fullName>
    </submittedName>
</protein>
<name>F6JYF3_9DIPT</name>
<evidence type="ECO:0000256" key="5">
    <source>
        <dbReference type="ARBA" id="ARBA00022729"/>
    </source>
</evidence>
<evidence type="ECO:0000313" key="7">
    <source>
        <dbReference type="EMBL" id="ADJ54094.1"/>
    </source>
</evidence>
<dbReference type="PANTHER" id="PTHR11857:SF43">
    <property type="entry name" value="GEO07291P1-RELATED"/>
    <property type="match status" value="1"/>
</dbReference>
<dbReference type="Gene3D" id="1.10.238.20">
    <property type="entry name" value="Pheromone/general odorant binding protein domain"/>
    <property type="match status" value="1"/>
</dbReference>
<dbReference type="InterPro" id="IPR036728">
    <property type="entry name" value="PBP_GOBP_sf"/>
</dbReference>
<evidence type="ECO:0000256" key="4">
    <source>
        <dbReference type="ARBA" id="ARBA00022656"/>
    </source>
</evidence>
<dbReference type="GO" id="GO:0005549">
    <property type="term" value="F:odorant binding"/>
    <property type="evidence" value="ECO:0007669"/>
    <property type="project" value="InterPro"/>
</dbReference>
<dbReference type="GO" id="GO:0005615">
    <property type="term" value="C:extracellular space"/>
    <property type="evidence" value="ECO:0007669"/>
    <property type="project" value="TreeGrafter"/>
</dbReference>
<feature type="signal peptide" evidence="6">
    <location>
        <begin position="1"/>
        <end position="19"/>
    </location>
</feature>
<evidence type="ECO:0000256" key="2">
    <source>
        <dbReference type="ARBA" id="ARBA00008098"/>
    </source>
</evidence>
<comment type="similarity">
    <text evidence="2">Belongs to the PBP/GOBP family.</text>
</comment>
<keyword evidence="5 6" id="KW-0732">Signal</keyword>
<evidence type="ECO:0000256" key="6">
    <source>
        <dbReference type="SAM" id="SignalP"/>
    </source>
</evidence>
<evidence type="ECO:0000256" key="3">
    <source>
        <dbReference type="ARBA" id="ARBA00022525"/>
    </source>
</evidence>
<accession>F6JYF3</accession>
<dbReference type="CDD" id="cd23992">
    <property type="entry name" value="PBP_GOBP"/>
    <property type="match status" value="1"/>
</dbReference>